<sequence>MSNIVVREISVRRVLPATVVLALVAALAAGVATPAAAAPEKVLQSVSVSLGADSSIGDISSTTVRAGEGQELSGETTVLDPNEHSEELPVRILSSYRLGDRVGTDLSDIEGESGRVVVDVTVQNITARPERLTYDVSGVQQEHNALVATPMTVVASARLGEDSLGSIVTSDDVRPDAVTNGVVGGGAEGTADVQWAALLAPPRLGASATFRLVQDTTDFQVPRFDVSVQPGLVTDTSVERLLEAAFADDPSSTLKLESATIELVGNVNTILTGASGVLAQIQGVLGASADQLGQKTIGELESSAALVSSSLTGLAGDLSSLNGQMAGEMSTANAETVRQFRETVSSMKKLLGDPAAFDAAPTAKPVKCTAGRSRLRTSGSISEQMVAIAAQLRSIRSATGDCRQRIKDGLAEAIGTAGDTAVDDTVIGTLRKTQSELGGQADQLVADGQDLADRFDGNLLGGLGVGMTGLQDRVSLIRERARGLGGIGGDSARRTLEAMLAMLGELEAALTAADGLQGTLRQVNDRAEAAQSALGGDDVDNATSQVTAAAETVCSIHAGADDAQKLVLDRASVLLVGRTCAEVEAAPTGFPQDVRDRISASQSALAEVVAGSDMSAGSDNARAFTELLGTVDDLQTNVSDLLGDQQPQRDKVAALQAAVDALSTGPVPDWDCDDLPALPVEGEVNPFEPLELLVRNYRALQCNQDGLDDQILGYFTQGEALLRDTAGVLDDQADDIDDARARAELDVDDLVGTLSTALDDSITSIRTQGKKSVTTQQRTLDREQKQLAASLDRRVTKAVRQIEGTVNDANRNLVASERALLADLSDVLLDLGDRSNDGTGLLGALVKGSADTGTAADSVVRANRTASEFAGVRSTALGDVFLQQAQLARSLELLEAAPAFGLDLPEGSSHLTVFAFRLGED</sequence>
<accession>A0A927Q0D4</accession>
<dbReference type="EMBL" id="JACYXZ010000003">
    <property type="protein sequence ID" value="MBD8870510.1"/>
    <property type="molecule type" value="Genomic_DNA"/>
</dbReference>
<feature type="signal peptide" evidence="1">
    <location>
        <begin position="1"/>
        <end position="37"/>
    </location>
</feature>
<reference evidence="2" key="1">
    <citation type="submission" date="2020-09" db="EMBL/GenBank/DDBJ databases">
        <title>Nocardioides sp. strain MJB4 16S ribosomal RNA gene Genome sequencing and assembly.</title>
        <authorList>
            <person name="Kim I."/>
        </authorList>
    </citation>
    <scope>NUCLEOTIDE SEQUENCE</scope>
    <source>
        <strain evidence="2">MJB4</strain>
    </source>
</reference>
<keyword evidence="1" id="KW-0732">Signal</keyword>
<gene>
    <name evidence="2" type="ORF">IE331_12815</name>
</gene>
<dbReference type="InterPro" id="IPR006311">
    <property type="entry name" value="TAT_signal"/>
</dbReference>
<protein>
    <submittedName>
        <fullName evidence="2">Uncharacterized protein</fullName>
    </submittedName>
</protein>
<feature type="chain" id="PRO_5037127237" evidence="1">
    <location>
        <begin position="38"/>
        <end position="921"/>
    </location>
</feature>
<comment type="caution">
    <text evidence="2">The sequence shown here is derived from an EMBL/GenBank/DDBJ whole genome shotgun (WGS) entry which is preliminary data.</text>
</comment>
<dbReference type="RefSeq" id="WP_192143799.1">
    <property type="nucleotide sequence ID" value="NZ_JACYXZ010000003.1"/>
</dbReference>
<dbReference type="PROSITE" id="PS51318">
    <property type="entry name" value="TAT"/>
    <property type="match status" value="1"/>
</dbReference>
<dbReference type="AlphaFoldDB" id="A0A927Q0D4"/>
<organism evidence="2 3">
    <name type="scientific">Nocardioides donggukensis</name>
    <dbReference type="NCBI Taxonomy" id="2774019"/>
    <lineage>
        <taxon>Bacteria</taxon>
        <taxon>Bacillati</taxon>
        <taxon>Actinomycetota</taxon>
        <taxon>Actinomycetes</taxon>
        <taxon>Propionibacteriales</taxon>
        <taxon>Nocardioidaceae</taxon>
        <taxon>Nocardioides</taxon>
    </lineage>
</organism>
<evidence type="ECO:0000313" key="3">
    <source>
        <dbReference type="Proteomes" id="UP000616839"/>
    </source>
</evidence>
<evidence type="ECO:0000313" key="2">
    <source>
        <dbReference type="EMBL" id="MBD8870510.1"/>
    </source>
</evidence>
<name>A0A927Q0D4_9ACTN</name>
<evidence type="ECO:0000256" key="1">
    <source>
        <dbReference type="SAM" id="SignalP"/>
    </source>
</evidence>
<proteinExistence type="predicted"/>
<dbReference type="Proteomes" id="UP000616839">
    <property type="component" value="Unassembled WGS sequence"/>
</dbReference>
<keyword evidence="3" id="KW-1185">Reference proteome</keyword>